<feature type="region of interest" description="Disordered" evidence="1">
    <location>
        <begin position="1"/>
        <end position="25"/>
    </location>
</feature>
<dbReference type="RefSeq" id="WP_072736828.1">
    <property type="nucleotide sequence ID" value="NZ_CP048813.1"/>
</dbReference>
<evidence type="ECO:0000313" key="2">
    <source>
        <dbReference type="EMBL" id="SDI64457.1"/>
    </source>
</evidence>
<dbReference type="Proteomes" id="UP000183263">
    <property type="component" value="Unassembled WGS sequence"/>
</dbReference>
<keyword evidence="3" id="KW-1185">Reference proteome</keyword>
<reference evidence="2 3" key="1">
    <citation type="submission" date="2016-10" db="EMBL/GenBank/DDBJ databases">
        <authorList>
            <person name="de Groot N.N."/>
        </authorList>
    </citation>
    <scope>NUCLEOTIDE SEQUENCE [LARGE SCALE GENOMIC DNA]</scope>
    <source>
        <strain evidence="2 3">DSM 44892</strain>
    </source>
</reference>
<evidence type="ECO:0008006" key="4">
    <source>
        <dbReference type="Google" id="ProtNLM"/>
    </source>
</evidence>
<protein>
    <recommendedName>
        <fullName evidence="4">PE family protein</fullName>
    </recommendedName>
</protein>
<accession>A0A1G8M9D9</accession>
<proteinExistence type="predicted"/>
<name>A0A1G8M9D9_9NOCA</name>
<gene>
    <name evidence="2" type="ORF">SAMN05444695_109146</name>
</gene>
<evidence type="ECO:0000313" key="3">
    <source>
        <dbReference type="Proteomes" id="UP000183263"/>
    </source>
</evidence>
<evidence type="ECO:0000256" key="1">
    <source>
        <dbReference type="SAM" id="MobiDB-lite"/>
    </source>
</evidence>
<sequence length="148" mass="15803">MSGPEDQQPAAPGTENPLASSWKPVLDSALSGGPLSVDPDGLRRCIQLCQDHADAMGRFAERARHELRVDSLGIGEADLESAQLLMEKFNDKALGGGQIAFESSALGLFRAHQSFARDMKSTFEGVLRAYEEQEGITVDNLGSVGGDL</sequence>
<dbReference type="AlphaFoldDB" id="A0A1G8M9D9"/>
<organism evidence="2 3">
    <name type="scientific">Rhodococcus triatomae</name>
    <dbReference type="NCBI Taxonomy" id="300028"/>
    <lineage>
        <taxon>Bacteria</taxon>
        <taxon>Bacillati</taxon>
        <taxon>Actinomycetota</taxon>
        <taxon>Actinomycetes</taxon>
        <taxon>Mycobacteriales</taxon>
        <taxon>Nocardiaceae</taxon>
        <taxon>Rhodococcus</taxon>
    </lineage>
</organism>
<dbReference type="EMBL" id="FNDN01000009">
    <property type="protein sequence ID" value="SDI64457.1"/>
    <property type="molecule type" value="Genomic_DNA"/>
</dbReference>